<dbReference type="PROSITE" id="PS51257">
    <property type="entry name" value="PROKAR_LIPOPROTEIN"/>
    <property type="match status" value="1"/>
</dbReference>
<evidence type="ECO:0000313" key="2">
    <source>
        <dbReference type="EMBL" id="MRX64465.1"/>
    </source>
</evidence>
<feature type="chain" id="PRO_5026027900" evidence="1">
    <location>
        <begin position="27"/>
        <end position="169"/>
    </location>
</feature>
<comment type="caution">
    <text evidence="2">The sequence shown here is derived from an EMBL/GenBank/DDBJ whole genome shotgun (WGS) entry which is preliminary data.</text>
</comment>
<evidence type="ECO:0000313" key="3">
    <source>
        <dbReference type="Proteomes" id="UP000443153"/>
    </source>
</evidence>
<dbReference type="Proteomes" id="UP000443153">
    <property type="component" value="Unassembled WGS sequence"/>
</dbReference>
<name>A0A6I2MPN5_9FLAO</name>
<dbReference type="EMBL" id="WKJH01000006">
    <property type="protein sequence ID" value="MRX64465.1"/>
    <property type="molecule type" value="Genomic_DNA"/>
</dbReference>
<keyword evidence="3" id="KW-1185">Reference proteome</keyword>
<dbReference type="RefSeq" id="WP_154366360.1">
    <property type="nucleotide sequence ID" value="NZ_WKJH01000006.1"/>
</dbReference>
<protein>
    <submittedName>
        <fullName evidence="2">Uncharacterized protein</fullName>
    </submittedName>
</protein>
<feature type="signal peptide" evidence="1">
    <location>
        <begin position="1"/>
        <end position="26"/>
    </location>
</feature>
<dbReference type="OrthoDB" id="1179360at2"/>
<keyword evidence="1" id="KW-0732">Signal</keyword>
<proteinExistence type="predicted"/>
<accession>A0A6I2MPN5</accession>
<evidence type="ECO:0000256" key="1">
    <source>
        <dbReference type="SAM" id="SignalP"/>
    </source>
</evidence>
<gene>
    <name evidence="2" type="ORF">GJ691_09810</name>
</gene>
<dbReference type="AlphaFoldDB" id="A0A6I2MPN5"/>
<sequence>MKNPLSNSTKVLVSMAFLLSTMVLFLSCKQAVEKTQEKLIEKSIGNDADVDLDDEKIVIKTDEGTFTTDATAQNWPNDIPSHVPEFTSGKIEVVNTQEMIGGKSWTILFEDVNQDNIKAYKDKLEEKDFTIKFTTIAGSGIHFAAQKENVSVMVLGDEKGASITVSIKE</sequence>
<reference evidence="2 3" key="1">
    <citation type="submission" date="2019-11" db="EMBL/GenBank/DDBJ databases">
        <title>Maribacter lutea sp. nov., a marine bacterium isolated from intertidal sand.</title>
        <authorList>
            <person name="Liu A."/>
        </authorList>
    </citation>
    <scope>NUCLEOTIDE SEQUENCE [LARGE SCALE GENOMIC DNA]</scope>
    <source>
        <strain evidence="2 3">RZ05</strain>
    </source>
</reference>
<organism evidence="2 3">
    <name type="scientific">Maribacter luteus</name>
    <dbReference type="NCBI Taxonomy" id="2594478"/>
    <lineage>
        <taxon>Bacteria</taxon>
        <taxon>Pseudomonadati</taxon>
        <taxon>Bacteroidota</taxon>
        <taxon>Flavobacteriia</taxon>
        <taxon>Flavobacteriales</taxon>
        <taxon>Flavobacteriaceae</taxon>
        <taxon>Maribacter</taxon>
    </lineage>
</organism>